<accession>A0A1U7IFA5</accession>
<organism evidence="3 4">
    <name type="scientific">[Phormidium ambiguum] IAM M-71</name>
    <dbReference type="NCBI Taxonomy" id="454136"/>
    <lineage>
        <taxon>Bacteria</taxon>
        <taxon>Bacillati</taxon>
        <taxon>Cyanobacteriota</taxon>
        <taxon>Cyanophyceae</taxon>
        <taxon>Oscillatoriophycideae</taxon>
        <taxon>Aerosakkonematales</taxon>
        <taxon>Aerosakkonemataceae</taxon>
        <taxon>Floridanema</taxon>
    </lineage>
</organism>
<dbReference type="GO" id="GO:0006508">
    <property type="term" value="P:proteolysis"/>
    <property type="evidence" value="ECO:0007669"/>
    <property type="project" value="InterPro"/>
</dbReference>
<evidence type="ECO:0000313" key="3">
    <source>
        <dbReference type="EMBL" id="OKH35602.1"/>
    </source>
</evidence>
<dbReference type="GO" id="GO:0005524">
    <property type="term" value="F:ATP binding"/>
    <property type="evidence" value="ECO:0007669"/>
    <property type="project" value="InterPro"/>
</dbReference>
<dbReference type="EMBL" id="MRCE01000021">
    <property type="protein sequence ID" value="OKH35602.1"/>
    <property type="molecule type" value="Genomic_DNA"/>
</dbReference>
<dbReference type="PROSITE" id="PS50990">
    <property type="entry name" value="PEPTIDASE_C39"/>
    <property type="match status" value="1"/>
</dbReference>
<feature type="domain" description="Peptidase C39" evidence="2">
    <location>
        <begin position="145"/>
        <end position="272"/>
    </location>
</feature>
<dbReference type="STRING" id="454136.NIES2119_20285"/>
<keyword evidence="1" id="KW-0472">Membrane</keyword>
<proteinExistence type="predicted"/>
<dbReference type="GO" id="GO:0016020">
    <property type="term" value="C:membrane"/>
    <property type="evidence" value="ECO:0007669"/>
    <property type="project" value="InterPro"/>
</dbReference>
<feature type="transmembrane region" description="Helical" evidence="1">
    <location>
        <begin position="71"/>
        <end position="96"/>
    </location>
</feature>
<protein>
    <recommendedName>
        <fullName evidence="2">Peptidase C39 domain-containing protein</fullName>
    </recommendedName>
</protein>
<feature type="transmembrane region" description="Helical" evidence="1">
    <location>
        <begin position="41"/>
        <end position="59"/>
    </location>
</feature>
<gene>
    <name evidence="3" type="ORF">NIES2119_20285</name>
</gene>
<dbReference type="SUPFAM" id="SSF47090">
    <property type="entry name" value="PGBD-like"/>
    <property type="match status" value="1"/>
</dbReference>
<dbReference type="Gene3D" id="3.90.70.10">
    <property type="entry name" value="Cysteine proteinases"/>
    <property type="match status" value="1"/>
</dbReference>
<sequence>MELLITIIFGAWLFVLGQRIGRIMLRDGASANDIFKGRTHLLIVFLLGYFGLISLAFVVPQMQTLPVEWRFYGLQVTWIIIRLLLLFISGIAFKISQHNSRIQAVAVILICSLGLGGFTAVESYFSSPIYASLEDNLQPNGVFRQSSFTSCAPSALATVLRIWGIDATESSVARLAGTNRLGTSMAQLLVATRSFGMDGIELEATWEQLQLINRPGVLGVWFRYGEQVIPHAVALLGFKGNKVIIGDPIFGLINEIDRQQFEKDWRKQYLPIFRPQDISITNSQAVIYLKKLGAKIKDESELESAIKVFQKNQDLLVTGKLDPQTVLSLSGSFLQGVPTLKRKI</sequence>
<evidence type="ECO:0000256" key="1">
    <source>
        <dbReference type="SAM" id="Phobius"/>
    </source>
</evidence>
<feature type="transmembrane region" description="Helical" evidence="1">
    <location>
        <begin position="102"/>
        <end position="121"/>
    </location>
</feature>
<keyword evidence="1" id="KW-0812">Transmembrane</keyword>
<comment type="caution">
    <text evidence="3">The sequence shown here is derived from an EMBL/GenBank/DDBJ whole genome shotgun (WGS) entry which is preliminary data.</text>
</comment>
<dbReference type="InterPro" id="IPR005074">
    <property type="entry name" value="Peptidase_C39"/>
</dbReference>
<dbReference type="GO" id="GO:0008233">
    <property type="term" value="F:peptidase activity"/>
    <property type="evidence" value="ECO:0007669"/>
    <property type="project" value="InterPro"/>
</dbReference>
<dbReference type="Pfam" id="PF01471">
    <property type="entry name" value="PG_binding_1"/>
    <property type="match status" value="1"/>
</dbReference>
<dbReference type="InterPro" id="IPR036365">
    <property type="entry name" value="PGBD-like_sf"/>
</dbReference>
<evidence type="ECO:0000313" key="4">
    <source>
        <dbReference type="Proteomes" id="UP000185860"/>
    </source>
</evidence>
<dbReference type="InterPro" id="IPR002477">
    <property type="entry name" value="Peptidoglycan-bd-like"/>
</dbReference>
<dbReference type="AlphaFoldDB" id="A0A1U7IFA5"/>
<dbReference type="OrthoDB" id="528749at2"/>
<name>A0A1U7IFA5_9CYAN</name>
<dbReference type="Pfam" id="PF03412">
    <property type="entry name" value="Peptidase_C39"/>
    <property type="match status" value="1"/>
</dbReference>
<keyword evidence="1" id="KW-1133">Transmembrane helix</keyword>
<evidence type="ECO:0000259" key="2">
    <source>
        <dbReference type="PROSITE" id="PS50990"/>
    </source>
</evidence>
<reference evidence="3 4" key="1">
    <citation type="submission" date="2016-11" db="EMBL/GenBank/DDBJ databases">
        <title>Draft Genome Sequences of Nine Cyanobacterial Strains from Diverse Habitats.</title>
        <authorList>
            <person name="Zhu T."/>
            <person name="Hou S."/>
            <person name="Lu X."/>
            <person name="Hess W.R."/>
        </authorList>
    </citation>
    <scope>NUCLEOTIDE SEQUENCE [LARGE SCALE GENOMIC DNA]</scope>
    <source>
        <strain evidence="3 4">IAM M-71</strain>
    </source>
</reference>
<dbReference type="Proteomes" id="UP000185860">
    <property type="component" value="Unassembled WGS sequence"/>
</dbReference>